<feature type="region of interest" description="Disordered" evidence="1">
    <location>
        <begin position="609"/>
        <end position="648"/>
    </location>
</feature>
<dbReference type="Gene3D" id="2.60.120.260">
    <property type="entry name" value="Galactose-binding domain-like"/>
    <property type="match status" value="1"/>
</dbReference>
<keyword evidence="2" id="KW-0812">Transmembrane</keyword>
<organism evidence="3 4">
    <name type="scientific">Kwoniella heveanensis BCC8398</name>
    <dbReference type="NCBI Taxonomy" id="1296120"/>
    <lineage>
        <taxon>Eukaryota</taxon>
        <taxon>Fungi</taxon>
        <taxon>Dikarya</taxon>
        <taxon>Basidiomycota</taxon>
        <taxon>Agaricomycotina</taxon>
        <taxon>Tremellomycetes</taxon>
        <taxon>Tremellales</taxon>
        <taxon>Cryptococcaceae</taxon>
        <taxon>Kwoniella</taxon>
    </lineage>
</organism>
<feature type="compositionally biased region" description="Basic residues" evidence="1">
    <location>
        <begin position="333"/>
        <end position="344"/>
    </location>
</feature>
<dbReference type="AlphaFoldDB" id="A0A1B9GX68"/>
<reference evidence="4" key="2">
    <citation type="submission" date="2013-12" db="EMBL/GenBank/DDBJ databases">
        <title>Evolution of pathogenesis and genome organization in the Tremellales.</title>
        <authorList>
            <person name="Cuomo C."/>
            <person name="Litvintseva A."/>
            <person name="Heitman J."/>
            <person name="Chen Y."/>
            <person name="Sun S."/>
            <person name="Springer D."/>
            <person name="Dromer F."/>
            <person name="Young S."/>
            <person name="Zeng Q."/>
            <person name="Chapman S."/>
            <person name="Gujja S."/>
            <person name="Saif S."/>
            <person name="Birren B."/>
        </authorList>
    </citation>
    <scope>NUCLEOTIDE SEQUENCE [LARGE SCALE GENOMIC DNA]</scope>
    <source>
        <strain evidence="4">BCC8398</strain>
    </source>
</reference>
<feature type="compositionally biased region" description="Low complexity" evidence="1">
    <location>
        <begin position="609"/>
        <end position="638"/>
    </location>
</feature>
<evidence type="ECO:0000313" key="3">
    <source>
        <dbReference type="EMBL" id="OCF35624.1"/>
    </source>
</evidence>
<feature type="region of interest" description="Disordered" evidence="1">
    <location>
        <begin position="718"/>
        <end position="781"/>
    </location>
</feature>
<feature type="compositionally biased region" description="Polar residues" evidence="1">
    <location>
        <begin position="427"/>
        <end position="438"/>
    </location>
</feature>
<keyword evidence="2" id="KW-0472">Membrane</keyword>
<feature type="compositionally biased region" description="Low complexity" evidence="1">
    <location>
        <begin position="743"/>
        <end position="758"/>
    </location>
</feature>
<feature type="region of interest" description="Disordered" evidence="1">
    <location>
        <begin position="796"/>
        <end position="874"/>
    </location>
</feature>
<feature type="compositionally biased region" description="Polar residues" evidence="1">
    <location>
        <begin position="349"/>
        <end position="362"/>
    </location>
</feature>
<gene>
    <name evidence="3" type="ORF">I316_02679</name>
</gene>
<dbReference type="STRING" id="1296120.A0A1B9GX68"/>
<dbReference type="Proteomes" id="UP000092666">
    <property type="component" value="Unassembled WGS sequence"/>
</dbReference>
<keyword evidence="2" id="KW-1133">Transmembrane helix</keyword>
<sequence length="903" mass="95549">MTHYNFPNLRHRHRREQAPVSSSSSFSVTDSSPLFSYGSSAGSSSSSTSFSPWTAGYALQSDGFDETLHLTAQSNSTISFNLSACASTSQSTSETIPFSLYNLPWGIHDVLWNSGTIASGEQVVFWGIVADRPLESSSLSNVTIDDTYVPGDGAGVGLKFEGDWTHLGPSVSSTSLVESAKITGNFNKTLAVTQGKGSSVTFSGAGSAMYVYGTVGPDYGSASVAMNGNVVAPALNLTSPWQMTYELLWFQTGLDPAQNNKMVMTNLGDKKMTIDFIILTTDPNTMSKLVLDDGDSFVSTLAGKLVLFLGIPLLVIVFISLLTLWILRKRRSQPTPRRRSRRRSHDSSWTLHPSSLGSSYAQSAEKHHRRDTLGSGHSIDSFDNVFISYDEARTQRMSDRWHNGSSPLTPGTGADSIDSHWSPRSAGATSAGMSSHFAQRSAGLGGDSNTSLGLGTNLPALPENVVSSPERIRSLLGSNYTATNPPDSRRGTALPAYTPEGTCVTAFTGSSADSGNGSSPVNAYETLTGGTSTNTSGFGFGSSAGLYSGGGNGLGAIGAGTNQDPATRDNMANTTTTTAPSLTGSPASRYPTAEEEKAAQLHLFRDIAQTQSQTQSQAQAQGSSGVERTPTSTTTSTPAHGRHQGEDSLDRLLRSTMYRGDEEDLQRASTIIAPSEDDIISIFGAPGSDRRLSAMTDFTSVTGATGIAHTPNAYTPSPFPFGAQRQASSSFDEQIPPPPPSGPSSLSLINGSNSSFSPLHVTPNRGVLTPPTRPTVDTAFLNTPFNPHNSLHNKHPFFISPNTASNPPLAMSSSVSSSSRRTSQAPPSTWTGSATTPSSHTQSQTQAQTPTSRGRGDKHGRTQSSASAWTVKSAARPDSAIIPFENFINRLNAAAREEEARDR</sequence>
<feature type="region of interest" description="Disordered" evidence="1">
    <location>
        <begin position="333"/>
        <end position="375"/>
    </location>
</feature>
<evidence type="ECO:0000256" key="2">
    <source>
        <dbReference type="SAM" id="Phobius"/>
    </source>
</evidence>
<feature type="region of interest" description="Disordered" evidence="1">
    <location>
        <begin position="398"/>
        <end position="450"/>
    </location>
</feature>
<protein>
    <submittedName>
        <fullName evidence="3">Uncharacterized protein</fullName>
    </submittedName>
</protein>
<feature type="region of interest" description="Disordered" evidence="1">
    <location>
        <begin position="558"/>
        <end position="594"/>
    </location>
</feature>
<evidence type="ECO:0000313" key="4">
    <source>
        <dbReference type="Proteomes" id="UP000092666"/>
    </source>
</evidence>
<feature type="compositionally biased region" description="Low complexity" evidence="1">
    <location>
        <begin position="19"/>
        <end position="30"/>
    </location>
</feature>
<evidence type="ECO:0000256" key="1">
    <source>
        <dbReference type="SAM" id="MobiDB-lite"/>
    </source>
</evidence>
<name>A0A1B9GX68_9TREE</name>
<dbReference type="EMBL" id="KI669498">
    <property type="protein sequence ID" value="OCF35624.1"/>
    <property type="molecule type" value="Genomic_DNA"/>
</dbReference>
<accession>A0A1B9GX68</accession>
<feature type="region of interest" description="Disordered" evidence="1">
    <location>
        <begin position="1"/>
        <end position="30"/>
    </location>
</feature>
<proteinExistence type="predicted"/>
<feature type="transmembrane region" description="Helical" evidence="2">
    <location>
        <begin position="305"/>
        <end position="327"/>
    </location>
</feature>
<reference evidence="3 4" key="1">
    <citation type="submission" date="2013-07" db="EMBL/GenBank/DDBJ databases">
        <title>The Genome Sequence of Cryptococcus heveanensis BCC8398.</title>
        <authorList>
            <consortium name="The Broad Institute Genome Sequencing Platform"/>
            <person name="Cuomo C."/>
            <person name="Litvintseva A."/>
            <person name="Chen Y."/>
            <person name="Heitman J."/>
            <person name="Sun S."/>
            <person name="Springer D."/>
            <person name="Dromer F."/>
            <person name="Young S.K."/>
            <person name="Zeng Q."/>
            <person name="Gargeya S."/>
            <person name="Fitzgerald M."/>
            <person name="Abouelleil A."/>
            <person name="Alvarado L."/>
            <person name="Berlin A.M."/>
            <person name="Chapman S.B."/>
            <person name="Dewar J."/>
            <person name="Goldberg J."/>
            <person name="Griggs A."/>
            <person name="Gujja S."/>
            <person name="Hansen M."/>
            <person name="Howarth C."/>
            <person name="Imamovic A."/>
            <person name="Larimer J."/>
            <person name="McCowan C."/>
            <person name="Murphy C."/>
            <person name="Pearson M."/>
            <person name="Priest M."/>
            <person name="Roberts A."/>
            <person name="Saif S."/>
            <person name="Shea T."/>
            <person name="Sykes S."/>
            <person name="Wortman J."/>
            <person name="Nusbaum C."/>
            <person name="Birren B."/>
        </authorList>
    </citation>
    <scope>NUCLEOTIDE SEQUENCE [LARGE SCALE GENOMIC DNA]</scope>
    <source>
        <strain evidence="3 4">BCC8398</strain>
    </source>
</reference>
<feature type="compositionally biased region" description="Low complexity" evidence="1">
    <location>
        <begin position="805"/>
        <end position="852"/>
    </location>
</feature>
<dbReference type="OrthoDB" id="2576334at2759"/>
<keyword evidence="4" id="KW-1185">Reference proteome</keyword>